<dbReference type="SUPFAM" id="SSF55729">
    <property type="entry name" value="Acyl-CoA N-acyltransferases (Nat)"/>
    <property type="match status" value="1"/>
</dbReference>
<keyword evidence="4" id="KW-0012">Acyltransferase</keyword>
<dbReference type="EMBL" id="LAZR01018958">
    <property type="protein sequence ID" value="KKL94312.1"/>
    <property type="molecule type" value="Genomic_DNA"/>
</dbReference>
<name>A0A0F9J546_9ZZZZ</name>
<evidence type="ECO:0000256" key="3">
    <source>
        <dbReference type="ARBA" id="ARBA00022679"/>
    </source>
</evidence>
<evidence type="ECO:0000256" key="5">
    <source>
        <dbReference type="ARBA" id="ARBA00049880"/>
    </source>
</evidence>
<evidence type="ECO:0000259" key="6">
    <source>
        <dbReference type="PROSITE" id="PS51186"/>
    </source>
</evidence>
<dbReference type="AlphaFoldDB" id="A0A0F9J546"/>
<reference evidence="7" key="1">
    <citation type="journal article" date="2015" name="Nature">
        <title>Complex archaea that bridge the gap between prokaryotes and eukaryotes.</title>
        <authorList>
            <person name="Spang A."/>
            <person name="Saw J.H."/>
            <person name="Jorgensen S.L."/>
            <person name="Zaremba-Niedzwiedzka K."/>
            <person name="Martijn J."/>
            <person name="Lind A.E."/>
            <person name="van Eijk R."/>
            <person name="Schleper C."/>
            <person name="Guy L."/>
            <person name="Ettema T.J."/>
        </authorList>
    </citation>
    <scope>NUCLEOTIDE SEQUENCE</scope>
</reference>
<dbReference type="Gene3D" id="3.40.630.30">
    <property type="match status" value="1"/>
</dbReference>
<evidence type="ECO:0000256" key="2">
    <source>
        <dbReference type="ARBA" id="ARBA00022649"/>
    </source>
</evidence>
<dbReference type="InterPro" id="IPR000182">
    <property type="entry name" value="GNAT_dom"/>
</dbReference>
<dbReference type="PANTHER" id="PTHR36449">
    <property type="entry name" value="ACETYLTRANSFERASE-RELATED"/>
    <property type="match status" value="1"/>
</dbReference>
<evidence type="ECO:0000256" key="4">
    <source>
        <dbReference type="ARBA" id="ARBA00023315"/>
    </source>
</evidence>
<evidence type="ECO:0000256" key="1">
    <source>
        <dbReference type="ARBA" id="ARBA00022491"/>
    </source>
</evidence>
<organism evidence="7">
    <name type="scientific">marine sediment metagenome</name>
    <dbReference type="NCBI Taxonomy" id="412755"/>
    <lineage>
        <taxon>unclassified sequences</taxon>
        <taxon>metagenomes</taxon>
        <taxon>ecological metagenomes</taxon>
    </lineage>
</organism>
<keyword evidence="1" id="KW-0678">Repressor</keyword>
<dbReference type="PROSITE" id="PS51186">
    <property type="entry name" value="GNAT"/>
    <property type="match status" value="1"/>
</dbReference>
<comment type="caution">
    <text evidence="7">The sequence shown here is derived from an EMBL/GenBank/DDBJ whole genome shotgun (WGS) entry which is preliminary data.</text>
</comment>
<keyword evidence="2" id="KW-1277">Toxin-antitoxin system</keyword>
<dbReference type="PANTHER" id="PTHR36449:SF1">
    <property type="entry name" value="ACETYLTRANSFERASE"/>
    <property type="match status" value="1"/>
</dbReference>
<dbReference type="Pfam" id="PF13508">
    <property type="entry name" value="Acetyltransf_7"/>
    <property type="match status" value="1"/>
</dbReference>
<comment type="catalytic activity">
    <reaction evidence="5">
        <text>glycyl-tRNA(Gly) + acetyl-CoA = N-acetylglycyl-tRNA(Gly) + CoA + H(+)</text>
        <dbReference type="Rhea" id="RHEA:81867"/>
        <dbReference type="Rhea" id="RHEA-COMP:9683"/>
        <dbReference type="Rhea" id="RHEA-COMP:19766"/>
        <dbReference type="ChEBI" id="CHEBI:15378"/>
        <dbReference type="ChEBI" id="CHEBI:57287"/>
        <dbReference type="ChEBI" id="CHEBI:57288"/>
        <dbReference type="ChEBI" id="CHEBI:78522"/>
        <dbReference type="ChEBI" id="CHEBI:232036"/>
    </reaction>
</comment>
<protein>
    <recommendedName>
        <fullName evidence="6">N-acetyltransferase domain-containing protein</fullName>
    </recommendedName>
</protein>
<sequence length="181" mass="20615">MSSVQLVRLEESSERKSFDCGDSDLNEFFFEDSKGHSAQLLAVTYAYEVDGETVAFFSVLNDSIRKQELTRADYKKLTEGIPHKKNYSSHPAVKIGRFAVAEKFQGQGHGKDRINFIKAFFIIKNKTGCRFITLDAYEGAVGFYNKNGFKYLTIDDEGKTRRQMYLDLKPLASVIPRSIKE</sequence>
<evidence type="ECO:0000313" key="7">
    <source>
        <dbReference type="EMBL" id="KKL94312.1"/>
    </source>
</evidence>
<dbReference type="InterPro" id="IPR016181">
    <property type="entry name" value="Acyl_CoA_acyltransferase"/>
</dbReference>
<proteinExistence type="predicted"/>
<feature type="domain" description="N-acetyltransferase" evidence="6">
    <location>
        <begin position="1"/>
        <end position="172"/>
    </location>
</feature>
<gene>
    <name evidence="7" type="ORF">LCGC14_1865920</name>
</gene>
<accession>A0A0F9J546</accession>
<keyword evidence="3" id="KW-0808">Transferase</keyword>
<dbReference type="GO" id="GO:0016747">
    <property type="term" value="F:acyltransferase activity, transferring groups other than amino-acyl groups"/>
    <property type="evidence" value="ECO:0007669"/>
    <property type="project" value="InterPro"/>
</dbReference>